<dbReference type="Gene3D" id="2.90.10.10">
    <property type="entry name" value="Bulb-type lectin domain"/>
    <property type="match status" value="1"/>
</dbReference>
<sequence>MKTISALFISFISFIIARAVDIPTPMCECSVFPTCAQQATHSLTKCAVECNTKPKLEQDSCTVDCNLTFQSVMQATRVCPEKVCEKCDGCVADCKSFLEICNTDCTQKDTGCAANCTAEYKQCSQDSVPCAIPSPISTPAPLPDKKPRDLALINELMKEALSLSNGVYFSTAPHQLPYHGVTTIGKGEFLQSPSGLYVFQFLDNGDLGVFAGNTQLWQASLSDNRGDPGHVEFDPKTGVMAMYSSAREEWWNSLTVIRNVRECGRRGRRMYCRMVKRTFANPSPNGKSPYRLVATDNGNVEIVDSNGKIFFETATSERGLLIADVTATADYATGTTTPSNIIPFLGGEWSHIPVDVRIMFEMASYAGEDQWKIFSINFAPSKGIVEEWVGATKIVNGMISLLYIHVKSVGTPVQQYTPVHIHACHRCWFHTSCSDSTTNVPRGFEADELVSMVISLRRAGFFALQNIISTL</sequence>
<proteinExistence type="predicted"/>
<name>A0A6C0KEI3_9ZZZZ</name>
<protein>
    <recommendedName>
        <fullName evidence="2">Bulb-type lectin domain-containing protein</fullName>
    </recommendedName>
</protein>
<dbReference type="AlphaFoldDB" id="A0A6C0KEI3"/>
<organism evidence="1">
    <name type="scientific">viral metagenome</name>
    <dbReference type="NCBI Taxonomy" id="1070528"/>
    <lineage>
        <taxon>unclassified sequences</taxon>
        <taxon>metagenomes</taxon>
        <taxon>organismal metagenomes</taxon>
    </lineage>
</organism>
<accession>A0A6C0KEI3</accession>
<dbReference type="EMBL" id="MN740874">
    <property type="protein sequence ID" value="QHU16039.1"/>
    <property type="molecule type" value="Genomic_DNA"/>
</dbReference>
<dbReference type="SUPFAM" id="SSF51110">
    <property type="entry name" value="alpha-D-mannose-specific plant lectins"/>
    <property type="match status" value="1"/>
</dbReference>
<dbReference type="InterPro" id="IPR036426">
    <property type="entry name" value="Bulb-type_lectin_dom_sf"/>
</dbReference>
<evidence type="ECO:0008006" key="2">
    <source>
        <dbReference type="Google" id="ProtNLM"/>
    </source>
</evidence>
<evidence type="ECO:0000313" key="1">
    <source>
        <dbReference type="EMBL" id="QHU16039.1"/>
    </source>
</evidence>
<reference evidence="1" key="1">
    <citation type="journal article" date="2020" name="Nature">
        <title>Giant virus diversity and host interactions through global metagenomics.</title>
        <authorList>
            <person name="Schulz F."/>
            <person name="Roux S."/>
            <person name="Paez-Espino D."/>
            <person name="Jungbluth S."/>
            <person name="Walsh D.A."/>
            <person name="Denef V.J."/>
            <person name="McMahon K.D."/>
            <person name="Konstantinidis K.T."/>
            <person name="Eloe-Fadrosh E.A."/>
            <person name="Kyrpides N.C."/>
            <person name="Woyke T."/>
        </authorList>
    </citation>
    <scope>NUCLEOTIDE SEQUENCE</scope>
    <source>
        <strain evidence="1">GVMAG-S-3300010158-109</strain>
    </source>
</reference>